<protein>
    <recommendedName>
        <fullName evidence="3">BTB domain-containing protein</fullName>
    </recommendedName>
</protein>
<evidence type="ECO:0000313" key="2">
    <source>
        <dbReference type="Proteomes" id="UP001280581"/>
    </source>
</evidence>
<dbReference type="Proteomes" id="UP001280581">
    <property type="component" value="Unassembled WGS sequence"/>
</dbReference>
<keyword evidence="2" id="KW-1185">Reference proteome</keyword>
<dbReference type="AlphaFoldDB" id="A0AAN6LNE7"/>
<reference evidence="1 2" key="1">
    <citation type="submission" date="2021-02" db="EMBL/GenBank/DDBJ databases">
        <title>Genome assembly of Pseudopithomyces chartarum.</title>
        <authorList>
            <person name="Jauregui R."/>
            <person name="Singh J."/>
            <person name="Voisey C."/>
        </authorList>
    </citation>
    <scope>NUCLEOTIDE SEQUENCE [LARGE SCALE GENOMIC DNA]</scope>
    <source>
        <strain evidence="1 2">AGR01</strain>
    </source>
</reference>
<evidence type="ECO:0000313" key="1">
    <source>
        <dbReference type="EMBL" id="KAK3197120.1"/>
    </source>
</evidence>
<gene>
    <name evidence="1" type="ORF">GRF29_1536g638490</name>
</gene>
<name>A0AAN6LNE7_9PLEO</name>
<sequence length="264" mass="30102">MGLGNPYNATNLLAHGLKRASCINYAQIPTTEQLRKERMNTLLSTQKGRDFFINAAYGVVFKIHSNLLIGQSKPFEQVAYPNNDLGAEKKVDLPEDVHPLLVDRMVCFIYTSAYSVDIDATNAKVVTLQHHTSLPPNTNRNSFELAMDYTQFQVAMYGLGEQLEYSTLMSYAFSRLVQYFLHGSKDQSRVKQLIKIVFQPRGSPYRLCKDEVGALKGLGIAAVLVHEKLHWSGLLRDQFRDLLADELDQPMWKEYWACYKQVKD</sequence>
<dbReference type="Gene3D" id="3.30.710.10">
    <property type="entry name" value="Potassium Channel Kv1.1, Chain A"/>
    <property type="match status" value="1"/>
</dbReference>
<dbReference type="InterPro" id="IPR011333">
    <property type="entry name" value="SKP1/BTB/POZ_sf"/>
</dbReference>
<organism evidence="1 2">
    <name type="scientific">Pseudopithomyces chartarum</name>
    <dbReference type="NCBI Taxonomy" id="1892770"/>
    <lineage>
        <taxon>Eukaryota</taxon>
        <taxon>Fungi</taxon>
        <taxon>Dikarya</taxon>
        <taxon>Ascomycota</taxon>
        <taxon>Pezizomycotina</taxon>
        <taxon>Dothideomycetes</taxon>
        <taxon>Pleosporomycetidae</taxon>
        <taxon>Pleosporales</taxon>
        <taxon>Massarineae</taxon>
        <taxon>Didymosphaeriaceae</taxon>
        <taxon>Pseudopithomyces</taxon>
    </lineage>
</organism>
<evidence type="ECO:0008006" key="3">
    <source>
        <dbReference type="Google" id="ProtNLM"/>
    </source>
</evidence>
<comment type="caution">
    <text evidence="1">The sequence shown here is derived from an EMBL/GenBank/DDBJ whole genome shotgun (WGS) entry which is preliminary data.</text>
</comment>
<proteinExistence type="predicted"/>
<accession>A0AAN6LNE7</accession>
<dbReference type="EMBL" id="WVTA01000021">
    <property type="protein sequence ID" value="KAK3197120.1"/>
    <property type="molecule type" value="Genomic_DNA"/>
</dbReference>